<dbReference type="PANTHER" id="PTHR21716:SF53">
    <property type="entry name" value="PERMEASE PERM-RELATED"/>
    <property type="match status" value="1"/>
</dbReference>
<evidence type="ECO:0000256" key="9">
    <source>
        <dbReference type="SAM" id="Phobius"/>
    </source>
</evidence>
<accession>A0A395V6K6</accession>
<keyword evidence="7 9" id="KW-0472">Membrane</keyword>
<dbReference type="GO" id="GO:0055085">
    <property type="term" value="P:transmembrane transport"/>
    <property type="evidence" value="ECO:0007669"/>
    <property type="project" value="TreeGrafter"/>
</dbReference>
<reference evidence="10 11" key="1">
    <citation type="submission" date="2018-08" db="EMBL/GenBank/DDBJ databases">
        <title>A genome reference for cultivated species of the human gut microbiota.</title>
        <authorList>
            <person name="Zou Y."/>
            <person name="Xue W."/>
            <person name="Luo G."/>
        </authorList>
    </citation>
    <scope>NUCLEOTIDE SEQUENCE [LARGE SCALE GENOMIC DNA]</scope>
    <source>
        <strain evidence="10 11">AF22-12AC</strain>
    </source>
</reference>
<evidence type="ECO:0000256" key="5">
    <source>
        <dbReference type="ARBA" id="ARBA00022692"/>
    </source>
</evidence>
<comment type="caution">
    <text evidence="10">The sequence shown here is derived from an EMBL/GenBank/DDBJ whole genome shotgun (WGS) entry which is preliminary data.</text>
</comment>
<dbReference type="RefSeq" id="WP_118097922.1">
    <property type="nucleotide sequence ID" value="NZ_QRVL01000013.1"/>
</dbReference>
<feature type="transmembrane region" description="Helical" evidence="9">
    <location>
        <begin position="242"/>
        <end position="260"/>
    </location>
</feature>
<name>A0A395V6K6_9FIRM</name>
<dbReference type="PANTHER" id="PTHR21716">
    <property type="entry name" value="TRANSMEMBRANE PROTEIN"/>
    <property type="match status" value="1"/>
</dbReference>
<sequence>MEISKETRKRLMQIIAFGILLYCGVEHFDVVIGAVDFVLGIVMPFLVGGAIAFVINVPMKSIERHLFAKNGKLAKWRRPVAYLLTLALVIGIITLALVVVIPELGNTISMIVQQVPVAVKAVQKWLTDLPDSYPALAPAVAELNIDWSSLADSIVTFVQNFAAGVVSSGVGIFSGIVSGVVTFVIAFTFSIYVLFQKERLARQAKQILYAVFPEKATEKILSVAALSNQVFSSFLSGQCVEAVILGTLFVITMSILGMPYAMLTGIVIAITALIPIFGAFIGCVIGMLLIVMVDPVQAVWFLVLFLVLQQIEGNLIYPHVVGSSVGLPSIWVLVAVTVGGNMFGILGILVFIPLCSVLYALFAMFVKKRLREREVPESRWNAQSGGAAAAGPEVSDKTGGSGNTAG</sequence>
<dbReference type="InterPro" id="IPR002549">
    <property type="entry name" value="AI-2E-like"/>
</dbReference>
<comment type="subcellular location">
    <subcellularLocation>
        <location evidence="1">Cell membrane</location>
        <topology evidence="1">Multi-pass membrane protein</topology>
    </subcellularLocation>
</comment>
<gene>
    <name evidence="10" type="ORF">DWX93_12965</name>
</gene>
<proteinExistence type="inferred from homology"/>
<keyword evidence="3" id="KW-0813">Transport</keyword>
<dbReference type="GO" id="GO:0005886">
    <property type="term" value="C:plasma membrane"/>
    <property type="evidence" value="ECO:0007669"/>
    <property type="project" value="UniProtKB-SubCell"/>
</dbReference>
<keyword evidence="5 9" id="KW-0812">Transmembrane</keyword>
<feature type="transmembrane region" description="Helical" evidence="9">
    <location>
        <begin position="170"/>
        <end position="195"/>
    </location>
</feature>
<comment type="similarity">
    <text evidence="2">Belongs to the autoinducer-2 exporter (AI-2E) (TC 2.A.86) family.</text>
</comment>
<evidence type="ECO:0000256" key="7">
    <source>
        <dbReference type="ARBA" id="ARBA00023136"/>
    </source>
</evidence>
<dbReference type="AlphaFoldDB" id="A0A395V6K6"/>
<feature type="region of interest" description="Disordered" evidence="8">
    <location>
        <begin position="379"/>
        <end position="406"/>
    </location>
</feature>
<evidence type="ECO:0000256" key="2">
    <source>
        <dbReference type="ARBA" id="ARBA00009773"/>
    </source>
</evidence>
<feature type="transmembrane region" description="Helical" evidence="9">
    <location>
        <begin position="298"/>
        <end position="317"/>
    </location>
</feature>
<protein>
    <submittedName>
        <fullName evidence="10">AI-2E family transporter</fullName>
    </submittedName>
</protein>
<organism evidence="10 11">
    <name type="scientific">Roseburia hominis</name>
    <dbReference type="NCBI Taxonomy" id="301301"/>
    <lineage>
        <taxon>Bacteria</taxon>
        <taxon>Bacillati</taxon>
        <taxon>Bacillota</taxon>
        <taxon>Clostridia</taxon>
        <taxon>Lachnospirales</taxon>
        <taxon>Lachnospiraceae</taxon>
        <taxon>Roseburia</taxon>
    </lineage>
</organism>
<evidence type="ECO:0000256" key="1">
    <source>
        <dbReference type="ARBA" id="ARBA00004651"/>
    </source>
</evidence>
<dbReference type="Proteomes" id="UP000266172">
    <property type="component" value="Unassembled WGS sequence"/>
</dbReference>
<dbReference type="EMBL" id="QRVL01000013">
    <property type="protein sequence ID" value="RGS37941.1"/>
    <property type="molecule type" value="Genomic_DNA"/>
</dbReference>
<evidence type="ECO:0000256" key="8">
    <source>
        <dbReference type="SAM" id="MobiDB-lite"/>
    </source>
</evidence>
<feature type="transmembrane region" description="Helical" evidence="9">
    <location>
        <begin position="38"/>
        <end position="59"/>
    </location>
</feature>
<feature type="transmembrane region" description="Helical" evidence="9">
    <location>
        <begin position="80"/>
        <end position="101"/>
    </location>
</feature>
<evidence type="ECO:0000256" key="3">
    <source>
        <dbReference type="ARBA" id="ARBA00022448"/>
    </source>
</evidence>
<feature type="transmembrane region" description="Helical" evidence="9">
    <location>
        <begin position="12"/>
        <end position="32"/>
    </location>
</feature>
<evidence type="ECO:0000256" key="6">
    <source>
        <dbReference type="ARBA" id="ARBA00022989"/>
    </source>
</evidence>
<feature type="transmembrane region" description="Helical" evidence="9">
    <location>
        <begin position="329"/>
        <end position="362"/>
    </location>
</feature>
<evidence type="ECO:0000313" key="10">
    <source>
        <dbReference type="EMBL" id="RGS37941.1"/>
    </source>
</evidence>
<feature type="transmembrane region" description="Helical" evidence="9">
    <location>
        <begin position="266"/>
        <end position="291"/>
    </location>
</feature>
<evidence type="ECO:0000256" key="4">
    <source>
        <dbReference type="ARBA" id="ARBA00022475"/>
    </source>
</evidence>
<evidence type="ECO:0000313" key="11">
    <source>
        <dbReference type="Proteomes" id="UP000266172"/>
    </source>
</evidence>
<keyword evidence="4" id="KW-1003">Cell membrane</keyword>
<keyword evidence="6 9" id="KW-1133">Transmembrane helix</keyword>
<dbReference type="Pfam" id="PF01594">
    <property type="entry name" value="AI-2E_transport"/>
    <property type="match status" value="1"/>
</dbReference>